<name>A0A934NWG6_9NOCA</name>
<evidence type="ECO:0000313" key="4">
    <source>
        <dbReference type="EMBL" id="MBJ8342864.1"/>
    </source>
</evidence>
<dbReference type="PANTHER" id="PTHR30137:SF8">
    <property type="entry name" value="BLR5498 PROTEIN"/>
    <property type="match status" value="1"/>
</dbReference>
<evidence type="ECO:0000313" key="5">
    <source>
        <dbReference type="Proteomes" id="UP000655868"/>
    </source>
</evidence>
<reference evidence="4" key="1">
    <citation type="submission" date="2020-12" db="EMBL/GenBank/DDBJ databases">
        <title>Antrihabitans popcorni sp. nov. and Antrihabitans auranticaus sp. nov., isolated from a larva cave.</title>
        <authorList>
            <person name="Lee S.D."/>
            <person name="Kim I.S."/>
        </authorList>
    </citation>
    <scope>NUCLEOTIDE SEQUENCE</scope>
    <source>
        <strain evidence="4">YC3-6</strain>
    </source>
</reference>
<dbReference type="InterPro" id="IPR036661">
    <property type="entry name" value="Luciferase-like_sf"/>
</dbReference>
<dbReference type="PANTHER" id="PTHR30137">
    <property type="entry name" value="LUCIFERASE-LIKE MONOOXYGENASE"/>
    <property type="match status" value="1"/>
</dbReference>
<organism evidence="4 5">
    <name type="scientific">Antrihabitans stalagmiti</name>
    <dbReference type="NCBI Taxonomy" id="2799499"/>
    <lineage>
        <taxon>Bacteria</taxon>
        <taxon>Bacillati</taxon>
        <taxon>Actinomycetota</taxon>
        <taxon>Actinomycetes</taxon>
        <taxon>Mycobacteriales</taxon>
        <taxon>Nocardiaceae</taxon>
        <taxon>Antrihabitans</taxon>
    </lineage>
</organism>
<dbReference type="GO" id="GO:0005829">
    <property type="term" value="C:cytosol"/>
    <property type="evidence" value="ECO:0007669"/>
    <property type="project" value="TreeGrafter"/>
</dbReference>
<dbReference type="GO" id="GO:0004497">
    <property type="term" value="F:monooxygenase activity"/>
    <property type="evidence" value="ECO:0007669"/>
    <property type="project" value="UniProtKB-KW"/>
</dbReference>
<gene>
    <name evidence="4" type="ORF">JGU71_28635</name>
</gene>
<sequence length="352" mass="38798">MSTSTPTFGLWYDLRNPSQWRQPLGSLYRESVDQVAWAEQLGFGSAWVSEHHFADDDYASSPLTIAATIGARTSTMRIGTNIVVAGLHDPVRLAEDATALSLLTDNRFELGVGLGYHAREFEAFGRRVKQRPSLLEDSIAVIRKAWSGSAEPYEGKRFSLPGLQVTPVPEQAPRLLIGAQSPVGIDRAARMGDGVITLSNDHCQVYLDAVERHGGDLAEARIYASQWTIVADDPERVWAQVGEHARYQLNEYIAWGSFEGPDQPSEFGDTQSVLDAGAYRLMDASMAVDELVTLATTYPQIRDFHYWAQLPGESVDSGSARIQYIADHVIPEVTRRLDASSRVDAQPTSVFA</sequence>
<dbReference type="Proteomes" id="UP000655868">
    <property type="component" value="Unassembled WGS sequence"/>
</dbReference>
<keyword evidence="2" id="KW-0503">Monooxygenase</keyword>
<evidence type="ECO:0000256" key="1">
    <source>
        <dbReference type="ARBA" id="ARBA00023002"/>
    </source>
</evidence>
<proteinExistence type="predicted"/>
<evidence type="ECO:0000259" key="3">
    <source>
        <dbReference type="Pfam" id="PF00296"/>
    </source>
</evidence>
<protein>
    <submittedName>
        <fullName evidence="4">LLM class flavin-dependent oxidoreductase</fullName>
    </submittedName>
</protein>
<dbReference type="AlphaFoldDB" id="A0A934NWG6"/>
<comment type="caution">
    <text evidence="4">The sequence shown here is derived from an EMBL/GenBank/DDBJ whole genome shotgun (WGS) entry which is preliminary data.</text>
</comment>
<dbReference type="GO" id="GO:0016705">
    <property type="term" value="F:oxidoreductase activity, acting on paired donors, with incorporation or reduction of molecular oxygen"/>
    <property type="evidence" value="ECO:0007669"/>
    <property type="project" value="InterPro"/>
</dbReference>
<accession>A0A934NWG6</accession>
<dbReference type="RefSeq" id="WP_199708562.1">
    <property type="nucleotide sequence ID" value="NZ_JAEMNV010000015.1"/>
</dbReference>
<feature type="domain" description="Luciferase-like" evidence="3">
    <location>
        <begin position="27"/>
        <end position="256"/>
    </location>
</feature>
<dbReference type="InterPro" id="IPR050766">
    <property type="entry name" value="Bact_Lucif_Oxidored"/>
</dbReference>
<dbReference type="Pfam" id="PF00296">
    <property type="entry name" value="Bac_luciferase"/>
    <property type="match status" value="1"/>
</dbReference>
<dbReference type="EMBL" id="JAEMNV010000015">
    <property type="protein sequence ID" value="MBJ8342864.1"/>
    <property type="molecule type" value="Genomic_DNA"/>
</dbReference>
<dbReference type="Gene3D" id="3.20.20.30">
    <property type="entry name" value="Luciferase-like domain"/>
    <property type="match status" value="1"/>
</dbReference>
<dbReference type="SUPFAM" id="SSF51679">
    <property type="entry name" value="Bacterial luciferase-like"/>
    <property type="match status" value="1"/>
</dbReference>
<keyword evidence="5" id="KW-1185">Reference proteome</keyword>
<evidence type="ECO:0000256" key="2">
    <source>
        <dbReference type="ARBA" id="ARBA00023033"/>
    </source>
</evidence>
<dbReference type="InterPro" id="IPR011251">
    <property type="entry name" value="Luciferase-like_dom"/>
</dbReference>
<keyword evidence="1" id="KW-0560">Oxidoreductase</keyword>